<dbReference type="InterPro" id="IPR000504">
    <property type="entry name" value="RRM_dom"/>
</dbReference>
<dbReference type="AlphaFoldDB" id="A0A1W4WZB7"/>
<dbReference type="InterPro" id="IPR035979">
    <property type="entry name" value="RBD_domain_sf"/>
</dbReference>
<dbReference type="OrthoDB" id="5390at2759"/>
<dbReference type="GO" id="GO:0003723">
    <property type="term" value="F:RNA binding"/>
    <property type="evidence" value="ECO:0007669"/>
    <property type="project" value="UniProtKB-UniRule"/>
</dbReference>
<dbReference type="PANTHER" id="PTHR13191">
    <property type="entry name" value="RIBOSOMAL RNA PROCESSING PROTEIN 7-RELATED"/>
    <property type="match status" value="1"/>
</dbReference>
<protein>
    <submittedName>
        <fullName evidence="7">Ribosomal RNA-processing protein 7 homolog A</fullName>
    </submittedName>
</protein>
<dbReference type="FunCoup" id="A0A1W4WZB7">
    <property type="interactions" value="1530"/>
</dbReference>
<dbReference type="GeneID" id="108737190"/>
<comment type="similarity">
    <text evidence="1">Belongs to the RRP7 family.</text>
</comment>
<feature type="domain" description="RRM" evidence="5">
    <location>
        <begin position="63"/>
        <end position="158"/>
    </location>
</feature>
<evidence type="ECO:0000256" key="1">
    <source>
        <dbReference type="ARBA" id="ARBA00006110"/>
    </source>
</evidence>
<evidence type="ECO:0000256" key="2">
    <source>
        <dbReference type="ARBA" id="ARBA00022884"/>
    </source>
</evidence>
<dbReference type="PANTHER" id="PTHR13191:SF0">
    <property type="entry name" value="RIBOSOMAL RNA-PROCESSING PROTEIN 7 HOMOLOG A-RELATED"/>
    <property type="match status" value="1"/>
</dbReference>
<dbReference type="Gene3D" id="6.10.250.1770">
    <property type="match status" value="1"/>
</dbReference>
<dbReference type="GO" id="GO:0034456">
    <property type="term" value="C:UTP-C complex"/>
    <property type="evidence" value="ECO:0007669"/>
    <property type="project" value="TreeGrafter"/>
</dbReference>
<feature type="coiled-coil region" evidence="4">
    <location>
        <begin position="237"/>
        <end position="264"/>
    </location>
</feature>
<dbReference type="GO" id="GO:0000028">
    <property type="term" value="P:ribosomal small subunit assembly"/>
    <property type="evidence" value="ECO:0007669"/>
    <property type="project" value="TreeGrafter"/>
</dbReference>
<sequence>MYVDTLSMKTRKNPNHNETTVMSLVAGFKVIPIISSKESNHQHELFVKENSARAHSTDKPLGRTLFVLNVPPYITEASLKNIFSIAGPVQSVNFQTKLYSKDGKVINKRCGFKVSYVVFKELLGLANALKLKSLPPLSANGQPVLLGIRKWLNNYNKNICNHRMLQKNVDSFMKKYDKQVEQQKRKESKEITDDEGWTVVTKTGRNPVLSSKNTVHNQESFQKKKKVLRNFYTFQIREAQMNNLAMLRKKYEEDKKKVAAMRQARKFKPF</sequence>
<dbReference type="Proteomes" id="UP000192223">
    <property type="component" value="Unplaced"/>
</dbReference>
<dbReference type="InterPro" id="IPR012677">
    <property type="entry name" value="Nucleotide-bd_a/b_plait_sf"/>
</dbReference>
<proteinExistence type="inferred from homology"/>
<dbReference type="SUPFAM" id="SSF54928">
    <property type="entry name" value="RNA-binding domain, RBD"/>
    <property type="match status" value="1"/>
</dbReference>
<dbReference type="RefSeq" id="XP_018325410.2">
    <property type="nucleotide sequence ID" value="XM_018469908.2"/>
</dbReference>
<dbReference type="PROSITE" id="PS50102">
    <property type="entry name" value="RRM"/>
    <property type="match status" value="1"/>
</dbReference>
<evidence type="ECO:0000313" key="7">
    <source>
        <dbReference type="RefSeq" id="XP_018325410.2"/>
    </source>
</evidence>
<evidence type="ECO:0000256" key="4">
    <source>
        <dbReference type="SAM" id="Coils"/>
    </source>
</evidence>
<dbReference type="Gene3D" id="3.30.70.330">
    <property type="match status" value="1"/>
</dbReference>
<dbReference type="InterPro" id="IPR024326">
    <property type="entry name" value="RRP7_C"/>
</dbReference>
<gene>
    <name evidence="7" type="primary">LOC108737190</name>
</gene>
<keyword evidence="4" id="KW-0175">Coiled coil</keyword>
<dbReference type="STRING" id="224129.A0A1W4WZB7"/>
<dbReference type="GO" id="GO:0006364">
    <property type="term" value="P:rRNA processing"/>
    <property type="evidence" value="ECO:0007669"/>
    <property type="project" value="TreeGrafter"/>
</dbReference>
<keyword evidence="6" id="KW-1185">Reference proteome</keyword>
<evidence type="ECO:0000313" key="6">
    <source>
        <dbReference type="Proteomes" id="UP000192223"/>
    </source>
</evidence>
<reference evidence="7" key="1">
    <citation type="submission" date="2025-08" db="UniProtKB">
        <authorList>
            <consortium name="RefSeq"/>
        </authorList>
    </citation>
    <scope>IDENTIFICATION</scope>
    <source>
        <tissue evidence="7">Entire body</tissue>
    </source>
</reference>
<accession>A0A1W4WZB7</accession>
<dbReference type="Pfam" id="PF00076">
    <property type="entry name" value="RRM_1"/>
    <property type="match status" value="1"/>
</dbReference>
<organism evidence="6 7">
    <name type="scientific">Agrilus planipennis</name>
    <name type="common">Emerald ash borer</name>
    <name type="synonym">Agrilus marcopoli</name>
    <dbReference type="NCBI Taxonomy" id="224129"/>
    <lineage>
        <taxon>Eukaryota</taxon>
        <taxon>Metazoa</taxon>
        <taxon>Ecdysozoa</taxon>
        <taxon>Arthropoda</taxon>
        <taxon>Hexapoda</taxon>
        <taxon>Insecta</taxon>
        <taxon>Pterygota</taxon>
        <taxon>Neoptera</taxon>
        <taxon>Endopterygota</taxon>
        <taxon>Coleoptera</taxon>
        <taxon>Polyphaga</taxon>
        <taxon>Elateriformia</taxon>
        <taxon>Buprestoidea</taxon>
        <taxon>Buprestidae</taxon>
        <taxon>Agrilinae</taxon>
        <taxon>Agrilus</taxon>
    </lineage>
</organism>
<dbReference type="GO" id="GO:0032545">
    <property type="term" value="C:CURI complex"/>
    <property type="evidence" value="ECO:0007669"/>
    <property type="project" value="TreeGrafter"/>
</dbReference>
<dbReference type="Pfam" id="PF12923">
    <property type="entry name" value="RRP7"/>
    <property type="match status" value="1"/>
</dbReference>
<dbReference type="KEGG" id="apln:108737190"/>
<dbReference type="InParanoid" id="A0A1W4WZB7"/>
<dbReference type="InterPro" id="IPR040446">
    <property type="entry name" value="RRP7"/>
</dbReference>
<evidence type="ECO:0000256" key="3">
    <source>
        <dbReference type="PROSITE-ProRule" id="PRU00176"/>
    </source>
</evidence>
<evidence type="ECO:0000259" key="5">
    <source>
        <dbReference type="PROSITE" id="PS50102"/>
    </source>
</evidence>
<name>A0A1W4WZB7_AGRPL</name>
<keyword evidence="2 3" id="KW-0694">RNA-binding</keyword>
<dbReference type="CDD" id="cd12951">
    <property type="entry name" value="RRP7_Rrp7A"/>
    <property type="match status" value="1"/>
</dbReference>